<dbReference type="InterPro" id="IPR020846">
    <property type="entry name" value="MFS_dom"/>
</dbReference>
<feature type="transmembrane region" description="Helical" evidence="6">
    <location>
        <begin position="256"/>
        <end position="279"/>
    </location>
</feature>
<feature type="transmembrane region" description="Helical" evidence="6">
    <location>
        <begin position="162"/>
        <end position="181"/>
    </location>
</feature>
<dbReference type="EMBL" id="MU006782">
    <property type="protein sequence ID" value="KAF2641913.1"/>
    <property type="molecule type" value="Genomic_DNA"/>
</dbReference>
<evidence type="ECO:0000256" key="2">
    <source>
        <dbReference type="ARBA" id="ARBA00022448"/>
    </source>
</evidence>
<evidence type="ECO:0000313" key="9">
    <source>
        <dbReference type="Proteomes" id="UP000799753"/>
    </source>
</evidence>
<dbReference type="GO" id="GO:0022857">
    <property type="term" value="F:transmembrane transporter activity"/>
    <property type="evidence" value="ECO:0007669"/>
    <property type="project" value="InterPro"/>
</dbReference>
<evidence type="ECO:0000256" key="5">
    <source>
        <dbReference type="ARBA" id="ARBA00023136"/>
    </source>
</evidence>
<organism evidence="8 9">
    <name type="scientific">Massarina eburnea CBS 473.64</name>
    <dbReference type="NCBI Taxonomy" id="1395130"/>
    <lineage>
        <taxon>Eukaryota</taxon>
        <taxon>Fungi</taxon>
        <taxon>Dikarya</taxon>
        <taxon>Ascomycota</taxon>
        <taxon>Pezizomycotina</taxon>
        <taxon>Dothideomycetes</taxon>
        <taxon>Pleosporomycetidae</taxon>
        <taxon>Pleosporales</taxon>
        <taxon>Massarineae</taxon>
        <taxon>Massarinaceae</taxon>
        <taxon>Massarina</taxon>
    </lineage>
</organism>
<evidence type="ECO:0000256" key="6">
    <source>
        <dbReference type="SAM" id="Phobius"/>
    </source>
</evidence>
<dbReference type="Proteomes" id="UP000799753">
    <property type="component" value="Unassembled WGS sequence"/>
</dbReference>
<feature type="domain" description="Major facilitator superfamily (MFS) profile" evidence="7">
    <location>
        <begin position="96"/>
        <end position="515"/>
    </location>
</feature>
<dbReference type="FunFam" id="1.20.1250.20:FF:000013">
    <property type="entry name" value="MFS general substrate transporter"/>
    <property type="match status" value="1"/>
</dbReference>
<evidence type="ECO:0000313" key="8">
    <source>
        <dbReference type="EMBL" id="KAF2641913.1"/>
    </source>
</evidence>
<evidence type="ECO:0000259" key="7">
    <source>
        <dbReference type="PROSITE" id="PS50850"/>
    </source>
</evidence>
<reference evidence="8" key="1">
    <citation type="journal article" date="2020" name="Stud. Mycol.">
        <title>101 Dothideomycetes genomes: a test case for predicting lifestyles and emergence of pathogens.</title>
        <authorList>
            <person name="Haridas S."/>
            <person name="Albert R."/>
            <person name="Binder M."/>
            <person name="Bloem J."/>
            <person name="Labutti K."/>
            <person name="Salamov A."/>
            <person name="Andreopoulos B."/>
            <person name="Baker S."/>
            <person name="Barry K."/>
            <person name="Bills G."/>
            <person name="Bluhm B."/>
            <person name="Cannon C."/>
            <person name="Castanera R."/>
            <person name="Culley D."/>
            <person name="Daum C."/>
            <person name="Ezra D."/>
            <person name="Gonzalez J."/>
            <person name="Henrissat B."/>
            <person name="Kuo A."/>
            <person name="Liang C."/>
            <person name="Lipzen A."/>
            <person name="Lutzoni F."/>
            <person name="Magnuson J."/>
            <person name="Mondo S."/>
            <person name="Nolan M."/>
            <person name="Ohm R."/>
            <person name="Pangilinan J."/>
            <person name="Park H.-J."/>
            <person name="Ramirez L."/>
            <person name="Alfaro M."/>
            <person name="Sun H."/>
            <person name="Tritt A."/>
            <person name="Yoshinaga Y."/>
            <person name="Zwiers L.-H."/>
            <person name="Turgeon B."/>
            <person name="Goodwin S."/>
            <person name="Spatafora J."/>
            <person name="Crous P."/>
            <person name="Grigoriev I."/>
        </authorList>
    </citation>
    <scope>NUCLEOTIDE SEQUENCE</scope>
    <source>
        <strain evidence="8">CBS 473.64</strain>
    </source>
</reference>
<keyword evidence="2" id="KW-0813">Transport</keyword>
<feature type="transmembrane region" description="Helical" evidence="6">
    <location>
        <begin position="332"/>
        <end position="351"/>
    </location>
</feature>
<keyword evidence="3 6" id="KW-0812">Transmembrane</keyword>
<dbReference type="PANTHER" id="PTHR43791:SF92">
    <property type="entry name" value="AGL026WP"/>
    <property type="match status" value="1"/>
</dbReference>
<dbReference type="InterPro" id="IPR011701">
    <property type="entry name" value="MFS"/>
</dbReference>
<feature type="transmembrane region" description="Helical" evidence="6">
    <location>
        <begin position="454"/>
        <end position="475"/>
    </location>
</feature>
<dbReference type="OrthoDB" id="2250022at2759"/>
<accession>A0A6A6S5B5</accession>
<dbReference type="PROSITE" id="PS50850">
    <property type="entry name" value="MFS"/>
    <property type="match status" value="1"/>
</dbReference>
<feature type="transmembrane region" description="Helical" evidence="6">
    <location>
        <begin position="92"/>
        <end position="109"/>
    </location>
</feature>
<dbReference type="AlphaFoldDB" id="A0A6A6S5B5"/>
<proteinExistence type="predicted"/>
<evidence type="ECO:0000256" key="3">
    <source>
        <dbReference type="ARBA" id="ARBA00022692"/>
    </source>
</evidence>
<feature type="transmembrane region" description="Helical" evidence="6">
    <location>
        <begin position="136"/>
        <end position="155"/>
    </location>
</feature>
<dbReference type="Pfam" id="PF07690">
    <property type="entry name" value="MFS_1"/>
    <property type="match status" value="1"/>
</dbReference>
<dbReference type="GO" id="GO:0016020">
    <property type="term" value="C:membrane"/>
    <property type="evidence" value="ECO:0007669"/>
    <property type="project" value="UniProtKB-SubCell"/>
</dbReference>
<feature type="transmembrane region" description="Helical" evidence="6">
    <location>
        <begin position="193"/>
        <end position="212"/>
    </location>
</feature>
<feature type="transmembrane region" description="Helical" evidence="6">
    <location>
        <begin position="363"/>
        <end position="382"/>
    </location>
</feature>
<feature type="transmembrane region" description="Helical" evidence="6">
    <location>
        <begin position="394"/>
        <end position="415"/>
    </location>
</feature>
<sequence>MTGSSRPMSRERDAILADGISDGASYGTFISGSSTAMTTEVDHKAAGDHISSDVAPAPGHGPSVSKLQVPPLVVAMSQEYRSEAEAKLRRKVDTRLLPMIILMYIMNYLDRNNIAAVRLAGLQDELRLTSTQYQTVISILFIGYIIMQIPSNLFLNKTGKPAIFLPVCMMIWGIISGATGACQNFGGLVTCRFFLGFIEAAYFPGCLFYLSSWYTRKELGLRTAILYSGSLISGAFGGLVTAGITSNMDHIKGLRAWRWVFIIEGVITVIIAITAFWILPNFPRTTPWLTEEERQLAVYRLQEDVGEDDWTSSESQTFFHGFKLALLDVKTWILTVLMLGIVSSASVTNFFPTVVKTLGYDNVKTLLLTSPPYVLAVITTYLNAWHADRTGERFFHIVLPLCVGVAAFILAAATHSVAPRYVAMMLMVPGVYTGYVVALAWISNSLPRPAAKRAAALAFINAISNTSSIYASYMYPQPPSGQQPNLVVPLSVDCATAVLAIIMAAVMRIVLSRLNKKLDRGEHVEGAINTVPGVTQEHGFRFLV</sequence>
<keyword evidence="9" id="KW-1185">Reference proteome</keyword>
<protein>
    <submittedName>
        <fullName evidence="8">Pantothenate transporter liz1</fullName>
    </submittedName>
</protein>
<dbReference type="Gene3D" id="1.20.1250.20">
    <property type="entry name" value="MFS general substrate transporter like domains"/>
    <property type="match status" value="2"/>
</dbReference>
<evidence type="ECO:0000256" key="4">
    <source>
        <dbReference type="ARBA" id="ARBA00022989"/>
    </source>
</evidence>
<dbReference type="FunFam" id="1.20.1250.20:FF:000057">
    <property type="entry name" value="MFS general substrate transporter"/>
    <property type="match status" value="1"/>
</dbReference>
<dbReference type="SUPFAM" id="SSF103473">
    <property type="entry name" value="MFS general substrate transporter"/>
    <property type="match status" value="1"/>
</dbReference>
<name>A0A6A6S5B5_9PLEO</name>
<feature type="transmembrane region" description="Helical" evidence="6">
    <location>
        <begin position="224"/>
        <end position="244"/>
    </location>
</feature>
<dbReference type="PANTHER" id="PTHR43791">
    <property type="entry name" value="PERMEASE-RELATED"/>
    <property type="match status" value="1"/>
</dbReference>
<evidence type="ECO:0000256" key="1">
    <source>
        <dbReference type="ARBA" id="ARBA00004141"/>
    </source>
</evidence>
<dbReference type="InterPro" id="IPR036259">
    <property type="entry name" value="MFS_trans_sf"/>
</dbReference>
<feature type="transmembrane region" description="Helical" evidence="6">
    <location>
        <begin position="421"/>
        <end position="442"/>
    </location>
</feature>
<keyword evidence="4 6" id="KW-1133">Transmembrane helix</keyword>
<keyword evidence="5 6" id="KW-0472">Membrane</keyword>
<comment type="subcellular location">
    <subcellularLocation>
        <location evidence="1">Membrane</location>
        <topology evidence="1">Multi-pass membrane protein</topology>
    </subcellularLocation>
</comment>
<gene>
    <name evidence="8" type="ORF">P280DRAFT_424507</name>
</gene>
<feature type="transmembrane region" description="Helical" evidence="6">
    <location>
        <begin position="487"/>
        <end position="511"/>
    </location>
</feature>